<dbReference type="Proteomes" id="UP000003571">
    <property type="component" value="Unassembled WGS sequence"/>
</dbReference>
<evidence type="ECO:0000256" key="3">
    <source>
        <dbReference type="ARBA" id="ARBA00022741"/>
    </source>
</evidence>
<dbReference type="eggNOG" id="COG1713">
    <property type="taxonomic scope" value="Bacteria"/>
</dbReference>
<dbReference type="NCBIfam" id="TIGR00488">
    <property type="entry name" value="bis(5'-nucleosyl)-tetraphosphatase (symmetrical) YqeK"/>
    <property type="match status" value="1"/>
</dbReference>
<dbReference type="InterPro" id="IPR006674">
    <property type="entry name" value="HD_domain"/>
</dbReference>
<feature type="domain" description="HD/PDEase" evidence="7">
    <location>
        <begin position="17"/>
        <end position="145"/>
    </location>
</feature>
<dbReference type="PANTHER" id="PTHR35795:SF1">
    <property type="entry name" value="BIS(5'-NUCLEOSYL)-TETRAPHOSPHATASE, SYMMETRICAL"/>
    <property type="match status" value="1"/>
</dbReference>
<evidence type="ECO:0000256" key="1">
    <source>
        <dbReference type="ARBA" id="ARBA00012506"/>
    </source>
</evidence>
<dbReference type="InterPro" id="IPR003607">
    <property type="entry name" value="HD/PDEase_dom"/>
</dbReference>
<dbReference type="PANTHER" id="PTHR35795">
    <property type="entry name" value="SLR1885 PROTEIN"/>
    <property type="match status" value="1"/>
</dbReference>
<keyword evidence="3" id="KW-0547">Nucleotide-binding</keyword>
<dbReference type="EMBL" id="AGRW01000024">
    <property type="protein sequence ID" value="EIC03065.1"/>
    <property type="molecule type" value="Genomic_DNA"/>
</dbReference>
<evidence type="ECO:0000256" key="4">
    <source>
        <dbReference type="ARBA" id="ARBA00022801"/>
    </source>
</evidence>
<dbReference type="STRING" id="907348.TresaDRAFT_2627"/>
<dbReference type="OrthoDB" id="5295945at2"/>
<dbReference type="Pfam" id="PF01966">
    <property type="entry name" value="HD"/>
    <property type="match status" value="1"/>
</dbReference>
<proteinExistence type="predicted"/>
<gene>
    <name evidence="8" type="ORF">TresaDRAFT_2627</name>
</gene>
<name>H7EH66_9SPIR</name>
<evidence type="ECO:0000259" key="7">
    <source>
        <dbReference type="SMART" id="SM00471"/>
    </source>
</evidence>
<protein>
    <recommendedName>
        <fullName evidence="1">bis(5'-nucleosyl)-tetraphosphatase (symmetrical)</fullName>
        <ecNumber evidence="1">3.6.1.41</ecNumber>
    </recommendedName>
</protein>
<keyword evidence="2" id="KW-0479">Metal-binding</keyword>
<evidence type="ECO:0000313" key="8">
    <source>
        <dbReference type="EMBL" id="EIC03065.1"/>
    </source>
</evidence>
<dbReference type="AlphaFoldDB" id="H7EH66"/>
<dbReference type="SMART" id="SM00471">
    <property type="entry name" value="HDc"/>
    <property type="match status" value="1"/>
</dbReference>
<evidence type="ECO:0000256" key="5">
    <source>
        <dbReference type="ARBA" id="ARBA00023004"/>
    </source>
</evidence>
<evidence type="ECO:0000313" key="9">
    <source>
        <dbReference type="Proteomes" id="UP000003571"/>
    </source>
</evidence>
<dbReference type="EC" id="3.6.1.41" evidence="1"/>
<keyword evidence="5" id="KW-0408">Iron</keyword>
<dbReference type="Gene3D" id="1.10.3210.10">
    <property type="entry name" value="Hypothetical protein af1432"/>
    <property type="match status" value="1"/>
</dbReference>
<accession>H7EH66</accession>
<keyword evidence="4 8" id="KW-0378">Hydrolase</keyword>
<keyword evidence="9" id="KW-1185">Reference proteome</keyword>
<dbReference type="RefSeq" id="WP_002701876.1">
    <property type="nucleotide sequence ID" value="NZ_AGRW01000024.1"/>
</dbReference>
<evidence type="ECO:0000256" key="2">
    <source>
        <dbReference type="ARBA" id="ARBA00022723"/>
    </source>
</evidence>
<dbReference type="GO" id="GO:0008803">
    <property type="term" value="F:bis(5'-nucleosyl)-tetraphosphatase (symmetrical) activity"/>
    <property type="evidence" value="ECO:0007669"/>
    <property type="project" value="UniProtKB-EC"/>
</dbReference>
<comment type="caution">
    <text evidence="8">The sequence shown here is derived from an EMBL/GenBank/DDBJ whole genome shotgun (WGS) entry which is preliminary data.</text>
</comment>
<sequence length="192" mass="20852">MESELFEKIREFARGRLSGGRFAHSERVADTAVLMCRRYGLDEDAGRIAGIAHDICKEIPDDEIISLASMDGLPFEEVEKAKPGLLHGRAAAVVLRSDFGIRDKDILDAVANHTFGRPGLCDLGKILFVADKIEPGRPQSTDEYRENLLSMSLAGAALSVAEENIDYLKKKGKVAAPITVSWVAQLRSGGGI</sequence>
<dbReference type="CDD" id="cd00077">
    <property type="entry name" value="HDc"/>
    <property type="match status" value="1"/>
</dbReference>
<evidence type="ECO:0000256" key="6">
    <source>
        <dbReference type="ARBA" id="ARBA00049417"/>
    </source>
</evidence>
<comment type="catalytic activity">
    <reaction evidence="6">
        <text>P(1),P(4)-bis(5'-adenosyl) tetraphosphate + H2O = 2 ADP + 2 H(+)</text>
        <dbReference type="Rhea" id="RHEA:24252"/>
        <dbReference type="ChEBI" id="CHEBI:15377"/>
        <dbReference type="ChEBI" id="CHEBI:15378"/>
        <dbReference type="ChEBI" id="CHEBI:58141"/>
        <dbReference type="ChEBI" id="CHEBI:456216"/>
        <dbReference type="EC" id="3.6.1.41"/>
    </reaction>
</comment>
<dbReference type="InterPro" id="IPR005249">
    <property type="entry name" value="YqeK"/>
</dbReference>
<reference evidence="8 9" key="1">
    <citation type="submission" date="2011-09" db="EMBL/GenBank/DDBJ databases">
        <title>The draft genome of Treponema saccharophilum DSM 2985.</title>
        <authorList>
            <consortium name="US DOE Joint Genome Institute (JGI-PGF)"/>
            <person name="Lucas S."/>
            <person name="Copeland A."/>
            <person name="Lapidus A."/>
            <person name="Glavina del Rio T."/>
            <person name="Dalin E."/>
            <person name="Tice H."/>
            <person name="Bruce D."/>
            <person name="Goodwin L."/>
            <person name="Pitluck S."/>
            <person name="Peters L."/>
            <person name="Kyrpides N."/>
            <person name="Mavromatis K."/>
            <person name="Ivanova N."/>
            <person name="Markowitz V."/>
            <person name="Cheng J.-F."/>
            <person name="Hugenholtz P."/>
            <person name="Woyke T."/>
            <person name="Wu D."/>
            <person name="Gronow S."/>
            <person name="Wellnitz S."/>
            <person name="Brambilla E."/>
            <person name="Klenk H.-P."/>
            <person name="Eisen J.A."/>
        </authorList>
    </citation>
    <scope>NUCLEOTIDE SEQUENCE [LARGE SCALE GENOMIC DNA]</scope>
    <source>
        <strain evidence="8 9">DSM 2985</strain>
    </source>
</reference>
<dbReference type="PATRIC" id="fig|907348.3.peg.123"/>
<dbReference type="GO" id="GO:0046872">
    <property type="term" value="F:metal ion binding"/>
    <property type="evidence" value="ECO:0007669"/>
    <property type="project" value="UniProtKB-KW"/>
</dbReference>
<dbReference type="GO" id="GO:0000166">
    <property type="term" value="F:nucleotide binding"/>
    <property type="evidence" value="ECO:0007669"/>
    <property type="project" value="UniProtKB-KW"/>
</dbReference>
<organism evidence="8 9">
    <name type="scientific">Treponema saccharophilum DSM 2985</name>
    <dbReference type="NCBI Taxonomy" id="907348"/>
    <lineage>
        <taxon>Bacteria</taxon>
        <taxon>Pseudomonadati</taxon>
        <taxon>Spirochaetota</taxon>
        <taxon>Spirochaetia</taxon>
        <taxon>Spirochaetales</taxon>
        <taxon>Treponemataceae</taxon>
        <taxon>Treponema</taxon>
    </lineage>
</organism>
<dbReference type="InterPro" id="IPR051094">
    <property type="entry name" value="Diverse_Catalytic_Enzymes"/>
</dbReference>
<dbReference type="SUPFAM" id="SSF109604">
    <property type="entry name" value="HD-domain/PDEase-like"/>
    <property type="match status" value="1"/>
</dbReference>